<keyword evidence="4" id="KW-0808">Transferase</keyword>
<evidence type="ECO:0000256" key="11">
    <source>
        <dbReference type="SAM" id="MobiDB-lite"/>
    </source>
</evidence>
<keyword evidence="3" id="KW-0507">mRNA processing</keyword>
<dbReference type="Gene3D" id="3.30.470.30">
    <property type="entry name" value="DNA ligase/mRNA capping enzyme"/>
    <property type="match status" value="1"/>
</dbReference>
<evidence type="ECO:0000313" key="15">
    <source>
        <dbReference type="Proteomes" id="UP000736335"/>
    </source>
</evidence>
<dbReference type="GO" id="GO:0005525">
    <property type="term" value="F:GTP binding"/>
    <property type="evidence" value="ECO:0007669"/>
    <property type="project" value="UniProtKB-KW"/>
</dbReference>
<feature type="compositionally biased region" description="Pro residues" evidence="11">
    <location>
        <begin position="369"/>
        <end position="384"/>
    </location>
</feature>
<evidence type="ECO:0000256" key="10">
    <source>
        <dbReference type="ARBA" id="ARBA00044624"/>
    </source>
</evidence>
<evidence type="ECO:0000256" key="2">
    <source>
        <dbReference type="ARBA" id="ARBA00012475"/>
    </source>
</evidence>
<dbReference type="GO" id="GO:0006370">
    <property type="term" value="P:7-methylguanosine mRNA capping"/>
    <property type="evidence" value="ECO:0007669"/>
    <property type="project" value="UniProtKB-KW"/>
</dbReference>
<dbReference type="GO" id="GO:0005634">
    <property type="term" value="C:nucleus"/>
    <property type="evidence" value="ECO:0007669"/>
    <property type="project" value="UniProtKB-SubCell"/>
</dbReference>
<dbReference type="GO" id="GO:0004484">
    <property type="term" value="F:mRNA guanylyltransferase activity"/>
    <property type="evidence" value="ECO:0007669"/>
    <property type="project" value="UniProtKB-EC"/>
</dbReference>
<evidence type="ECO:0000256" key="8">
    <source>
        <dbReference type="ARBA" id="ARBA00023134"/>
    </source>
</evidence>
<evidence type="ECO:0000256" key="7">
    <source>
        <dbReference type="ARBA" id="ARBA00023042"/>
    </source>
</evidence>
<dbReference type="InterPro" id="IPR051029">
    <property type="entry name" value="mRNA_Capping_Enz/RNA_Phosphat"/>
</dbReference>
<dbReference type="AlphaFoldDB" id="A0A9P6LAL0"/>
<organism evidence="14 15">
    <name type="scientific">Thelephora terrestris</name>
    <dbReference type="NCBI Taxonomy" id="56493"/>
    <lineage>
        <taxon>Eukaryota</taxon>
        <taxon>Fungi</taxon>
        <taxon>Dikarya</taxon>
        <taxon>Basidiomycota</taxon>
        <taxon>Agaricomycotina</taxon>
        <taxon>Agaricomycetes</taxon>
        <taxon>Thelephorales</taxon>
        <taxon>Thelephoraceae</taxon>
        <taxon>Thelephora</taxon>
    </lineage>
</organism>
<proteinExistence type="predicted"/>
<evidence type="ECO:0000256" key="1">
    <source>
        <dbReference type="ARBA" id="ARBA00004123"/>
    </source>
</evidence>
<dbReference type="SUPFAM" id="SSF56091">
    <property type="entry name" value="DNA ligase/mRNA capping enzyme, catalytic domain"/>
    <property type="match status" value="1"/>
</dbReference>
<keyword evidence="5" id="KW-0548">Nucleotidyltransferase</keyword>
<dbReference type="EC" id="2.7.7.50" evidence="2"/>
<feature type="compositionally biased region" description="Polar residues" evidence="11">
    <location>
        <begin position="441"/>
        <end position="450"/>
    </location>
</feature>
<keyword evidence="15" id="KW-1185">Reference proteome</keyword>
<dbReference type="CDD" id="cd07895">
    <property type="entry name" value="Adenylation_mRNA_capping"/>
    <property type="match status" value="1"/>
</dbReference>
<keyword evidence="6" id="KW-0547">Nucleotide-binding</keyword>
<dbReference type="Pfam" id="PF01331">
    <property type="entry name" value="mRNA_cap_enzyme"/>
    <property type="match status" value="1"/>
</dbReference>
<feature type="domain" description="mRNA capping enzyme C-terminal" evidence="13">
    <location>
        <begin position="231"/>
        <end position="349"/>
    </location>
</feature>
<reference evidence="14" key="1">
    <citation type="journal article" date="2020" name="Nat. Commun.">
        <title>Large-scale genome sequencing of mycorrhizal fungi provides insights into the early evolution of symbiotic traits.</title>
        <authorList>
            <person name="Miyauchi S."/>
            <person name="Kiss E."/>
            <person name="Kuo A."/>
            <person name="Drula E."/>
            <person name="Kohler A."/>
            <person name="Sanchez-Garcia M."/>
            <person name="Morin E."/>
            <person name="Andreopoulos B."/>
            <person name="Barry K.W."/>
            <person name="Bonito G."/>
            <person name="Buee M."/>
            <person name="Carver A."/>
            <person name="Chen C."/>
            <person name="Cichocki N."/>
            <person name="Clum A."/>
            <person name="Culley D."/>
            <person name="Crous P.W."/>
            <person name="Fauchery L."/>
            <person name="Girlanda M."/>
            <person name="Hayes R.D."/>
            <person name="Keri Z."/>
            <person name="LaButti K."/>
            <person name="Lipzen A."/>
            <person name="Lombard V."/>
            <person name="Magnuson J."/>
            <person name="Maillard F."/>
            <person name="Murat C."/>
            <person name="Nolan M."/>
            <person name="Ohm R.A."/>
            <person name="Pangilinan J."/>
            <person name="Pereira M.F."/>
            <person name="Perotto S."/>
            <person name="Peter M."/>
            <person name="Pfister S."/>
            <person name="Riley R."/>
            <person name="Sitrit Y."/>
            <person name="Stielow J.B."/>
            <person name="Szollosi G."/>
            <person name="Zifcakova L."/>
            <person name="Stursova M."/>
            <person name="Spatafora J.W."/>
            <person name="Tedersoo L."/>
            <person name="Vaario L.M."/>
            <person name="Yamada A."/>
            <person name="Yan M."/>
            <person name="Wang P."/>
            <person name="Xu J."/>
            <person name="Bruns T."/>
            <person name="Baldrian P."/>
            <person name="Vilgalys R."/>
            <person name="Dunand C."/>
            <person name="Henrissat B."/>
            <person name="Grigoriev I.V."/>
            <person name="Hibbett D."/>
            <person name="Nagy L.G."/>
            <person name="Martin F.M."/>
        </authorList>
    </citation>
    <scope>NUCLEOTIDE SEQUENCE</scope>
    <source>
        <strain evidence="14">UH-Tt-Lm1</strain>
    </source>
</reference>
<evidence type="ECO:0000256" key="6">
    <source>
        <dbReference type="ARBA" id="ARBA00022741"/>
    </source>
</evidence>
<dbReference type="OrthoDB" id="200924at2759"/>
<name>A0A9P6LAL0_9AGAM</name>
<keyword evidence="7" id="KW-0506">mRNA capping</keyword>
<dbReference type="Gene3D" id="2.40.50.140">
    <property type="entry name" value="Nucleic acid-binding proteins"/>
    <property type="match status" value="1"/>
</dbReference>
<comment type="catalytic activity">
    <reaction evidence="10">
        <text>a 5'-end diphospho-ribonucleoside in mRNA + GTP + H(+) = a 5'-end (5'-triphosphoguanosine)-ribonucleoside in mRNA + diphosphate</text>
        <dbReference type="Rhea" id="RHEA:67012"/>
        <dbReference type="Rhea" id="RHEA-COMP:17165"/>
        <dbReference type="Rhea" id="RHEA-COMP:17166"/>
        <dbReference type="ChEBI" id="CHEBI:15378"/>
        <dbReference type="ChEBI" id="CHEBI:33019"/>
        <dbReference type="ChEBI" id="CHEBI:37565"/>
        <dbReference type="ChEBI" id="CHEBI:167616"/>
        <dbReference type="ChEBI" id="CHEBI:167617"/>
        <dbReference type="EC" id="2.7.7.50"/>
    </reaction>
    <physiologicalReaction direction="left-to-right" evidence="10">
        <dbReference type="Rhea" id="RHEA:67013"/>
    </physiologicalReaction>
</comment>
<keyword evidence="9" id="KW-0539">Nucleus</keyword>
<feature type="region of interest" description="Disordered" evidence="11">
    <location>
        <begin position="364"/>
        <end position="471"/>
    </location>
</feature>
<evidence type="ECO:0000259" key="12">
    <source>
        <dbReference type="Pfam" id="PF01331"/>
    </source>
</evidence>
<dbReference type="PANTHER" id="PTHR10367">
    <property type="entry name" value="MRNA-CAPPING ENZYME"/>
    <property type="match status" value="1"/>
</dbReference>
<evidence type="ECO:0000313" key="14">
    <source>
        <dbReference type="EMBL" id="KAF9789900.1"/>
    </source>
</evidence>
<keyword evidence="8" id="KW-0342">GTP-binding</keyword>
<dbReference type="SUPFAM" id="SSF50249">
    <property type="entry name" value="Nucleic acid-binding proteins"/>
    <property type="match status" value="1"/>
</dbReference>
<dbReference type="EMBL" id="WIUZ02000003">
    <property type="protein sequence ID" value="KAF9789900.1"/>
    <property type="molecule type" value="Genomic_DNA"/>
</dbReference>
<dbReference type="InterPro" id="IPR013846">
    <property type="entry name" value="mRNA_cap_enzyme_C"/>
</dbReference>
<dbReference type="Proteomes" id="UP000736335">
    <property type="component" value="Unassembled WGS sequence"/>
</dbReference>
<dbReference type="InterPro" id="IPR001339">
    <property type="entry name" value="mRNA_cap_enzyme_adenylation"/>
</dbReference>
<protein>
    <recommendedName>
        <fullName evidence="2">mRNA guanylyltransferase</fullName>
        <ecNumber evidence="2">2.7.7.50</ecNumber>
    </recommendedName>
</protein>
<sequence length="481" mass="54881">MPRIPDLPGYLLPSGSDHVQWLRKAVSELCNLTSNRFPGAQPVSFTTLDIQRLIKDDYWVCEKSDGIRVLLFVSTLGENQTVFLLDRHNNYYQIEGFYFPHHEDPRLPLKNSLVDGELVLDETLRYLCFDCLVIDDQNVMRRTLDKRYGRLKDWFYKPYQRMLTQFPQVAAQHPFRIAVKETNLSYHLEKVFEIDIPASHHGNDGLIYTCVTTPYTPGTDKNILKWKPPSENSIDFKLMLKFPPSPNDPSQPDFFAKPVFALYAWLGGEGPKAKYEPYDVMHVTDDEWERMKVSGEQFEERIVEVHWDPAVEGWKMMRFRDDKPTANHISTVESVIVSIRDGVEKEALLQKSGDIRTAWKARHNQLNQPPGPPPPHVTGPPNIPPGLAQQRPLPPSYPQPSQPPQPPQQNPHSHLQAREPQPQQQSFSHAQAGVQDGSGRTPVQVNTGLPSQGGEIRYGPMQPSKWSKVTGPAIWGGMYRI</sequence>
<evidence type="ECO:0000256" key="4">
    <source>
        <dbReference type="ARBA" id="ARBA00022679"/>
    </source>
</evidence>
<evidence type="ECO:0000256" key="5">
    <source>
        <dbReference type="ARBA" id="ARBA00022695"/>
    </source>
</evidence>
<dbReference type="Pfam" id="PF03919">
    <property type="entry name" value="mRNA_cap_C"/>
    <property type="match status" value="1"/>
</dbReference>
<evidence type="ECO:0000256" key="3">
    <source>
        <dbReference type="ARBA" id="ARBA00022664"/>
    </source>
</evidence>
<gene>
    <name evidence="14" type="ORF">BJ322DRAFT_1098650</name>
</gene>
<accession>A0A9P6LAL0</accession>
<evidence type="ECO:0000256" key="9">
    <source>
        <dbReference type="ARBA" id="ARBA00023242"/>
    </source>
</evidence>
<dbReference type="InterPro" id="IPR012340">
    <property type="entry name" value="NA-bd_OB-fold"/>
</dbReference>
<dbReference type="PANTHER" id="PTHR10367:SF17">
    <property type="entry name" value="MRNA-CAPPING ENZYME"/>
    <property type="match status" value="1"/>
</dbReference>
<comment type="subcellular location">
    <subcellularLocation>
        <location evidence="1">Nucleus</location>
    </subcellularLocation>
</comment>
<reference evidence="14" key="2">
    <citation type="submission" date="2020-11" db="EMBL/GenBank/DDBJ databases">
        <authorList>
            <consortium name="DOE Joint Genome Institute"/>
            <person name="Kuo A."/>
            <person name="Miyauchi S."/>
            <person name="Kiss E."/>
            <person name="Drula E."/>
            <person name="Kohler A."/>
            <person name="Sanchez-Garcia M."/>
            <person name="Andreopoulos B."/>
            <person name="Barry K.W."/>
            <person name="Bonito G."/>
            <person name="Buee M."/>
            <person name="Carver A."/>
            <person name="Chen C."/>
            <person name="Cichocki N."/>
            <person name="Clum A."/>
            <person name="Culley D."/>
            <person name="Crous P.W."/>
            <person name="Fauchery L."/>
            <person name="Girlanda M."/>
            <person name="Hayes R."/>
            <person name="Keri Z."/>
            <person name="Labutti K."/>
            <person name="Lipzen A."/>
            <person name="Lombard V."/>
            <person name="Magnuson J."/>
            <person name="Maillard F."/>
            <person name="Morin E."/>
            <person name="Murat C."/>
            <person name="Nolan M."/>
            <person name="Ohm R."/>
            <person name="Pangilinan J."/>
            <person name="Pereira M."/>
            <person name="Perotto S."/>
            <person name="Peter M."/>
            <person name="Riley R."/>
            <person name="Sitrit Y."/>
            <person name="Stielow B."/>
            <person name="Szollosi G."/>
            <person name="Zifcakova L."/>
            <person name="Stursova M."/>
            <person name="Spatafora J.W."/>
            <person name="Tedersoo L."/>
            <person name="Vaario L.-M."/>
            <person name="Yamada A."/>
            <person name="Yan M."/>
            <person name="Wang P."/>
            <person name="Xu J."/>
            <person name="Bruns T."/>
            <person name="Baldrian P."/>
            <person name="Vilgalys R."/>
            <person name="Henrissat B."/>
            <person name="Grigoriev I.V."/>
            <person name="Hibbett D."/>
            <person name="Nagy L.G."/>
            <person name="Martin F.M."/>
        </authorList>
    </citation>
    <scope>NUCLEOTIDE SEQUENCE</scope>
    <source>
        <strain evidence="14">UH-Tt-Lm1</strain>
    </source>
</reference>
<evidence type="ECO:0000259" key="13">
    <source>
        <dbReference type="Pfam" id="PF03919"/>
    </source>
</evidence>
<feature type="domain" description="mRNA capping enzyme adenylation" evidence="12">
    <location>
        <begin position="41"/>
        <end position="227"/>
    </location>
</feature>
<comment type="caution">
    <text evidence="14">The sequence shown here is derived from an EMBL/GenBank/DDBJ whole genome shotgun (WGS) entry which is preliminary data.</text>
</comment>
<dbReference type="GO" id="GO:0005524">
    <property type="term" value="F:ATP binding"/>
    <property type="evidence" value="ECO:0007669"/>
    <property type="project" value="InterPro"/>
</dbReference>
<feature type="compositionally biased region" description="Pro residues" evidence="11">
    <location>
        <begin position="392"/>
        <end position="409"/>
    </location>
</feature>